<feature type="region of interest" description="Disordered" evidence="1">
    <location>
        <begin position="123"/>
        <end position="143"/>
    </location>
</feature>
<evidence type="ECO:0000256" key="1">
    <source>
        <dbReference type="SAM" id="MobiDB-lite"/>
    </source>
</evidence>
<feature type="compositionally biased region" description="Basic residues" evidence="1">
    <location>
        <begin position="38"/>
        <end position="48"/>
    </location>
</feature>
<dbReference type="Proteomes" id="UP001274830">
    <property type="component" value="Unassembled WGS sequence"/>
</dbReference>
<proteinExistence type="predicted"/>
<feature type="region of interest" description="Disordered" evidence="1">
    <location>
        <begin position="31"/>
        <end position="87"/>
    </location>
</feature>
<reference evidence="2" key="1">
    <citation type="submission" date="2023-07" db="EMBL/GenBank/DDBJ databases">
        <title>Black Yeasts Isolated from many extreme environments.</title>
        <authorList>
            <person name="Coleine C."/>
            <person name="Stajich J.E."/>
            <person name="Selbmann L."/>
        </authorList>
    </citation>
    <scope>NUCLEOTIDE SEQUENCE</scope>
    <source>
        <strain evidence="2">CCFEE 5485</strain>
    </source>
</reference>
<dbReference type="PANTHER" id="PTHR37540:SF10">
    <property type="entry name" value="SIGMA-70 REGION 2 FAMILY PROTEIN"/>
    <property type="match status" value="1"/>
</dbReference>
<organism evidence="2 3">
    <name type="scientific">Recurvomyces mirabilis</name>
    <dbReference type="NCBI Taxonomy" id="574656"/>
    <lineage>
        <taxon>Eukaryota</taxon>
        <taxon>Fungi</taxon>
        <taxon>Dikarya</taxon>
        <taxon>Ascomycota</taxon>
        <taxon>Pezizomycotina</taxon>
        <taxon>Dothideomycetes</taxon>
        <taxon>Dothideomycetidae</taxon>
        <taxon>Mycosphaerellales</taxon>
        <taxon>Teratosphaeriaceae</taxon>
        <taxon>Recurvomyces</taxon>
    </lineage>
</organism>
<sequence length="399" mass="44317">MAPPGKLLFVNFDTPGKADDVAQRKAVRAHATAYSHRVAPRKGLRAAKYKQLPKEGAQGSASDAASTSAEKLPTPPKTPSPAQPQPTQQILDLQHPETIRQHSKRTSQDLAISRLLSPDSAARIPTLLSSSGRRRASDTRPAKRVKVTKLRKQQIAKQQISNTHIKREEELERLVELFRLPDIHIIGATGKDPFDTYPVPYEPWYGPLLDRWYHRLALGPALLKCTTQEIHDYINWVRRFEFSEPAVYYTSILLATGTPIATGTMELSKALPVRGMAVQAMNDALNDPDRATTNAMISAVGKIALHEHLYGDRVAANAVHRPAQQRMIALRGGIAALDLPRITIQFMVWSDTFMAAESRTPRYFTDLPAKMGVPSYTKMEAAEVAIRANPKRFSHPSFA</sequence>
<dbReference type="EMBL" id="JAUTXT010000056">
    <property type="protein sequence ID" value="KAK3670446.1"/>
    <property type="molecule type" value="Genomic_DNA"/>
</dbReference>
<dbReference type="PANTHER" id="PTHR37540">
    <property type="entry name" value="TRANSCRIPTION FACTOR (ACR-2), PUTATIVE-RELATED-RELATED"/>
    <property type="match status" value="1"/>
</dbReference>
<gene>
    <name evidence="2" type="ORF">LTR78_009687</name>
</gene>
<comment type="caution">
    <text evidence="2">The sequence shown here is derived from an EMBL/GenBank/DDBJ whole genome shotgun (WGS) entry which is preliminary data.</text>
</comment>
<dbReference type="AlphaFoldDB" id="A0AAE0WFB2"/>
<keyword evidence="3" id="KW-1185">Reference proteome</keyword>
<name>A0AAE0WFB2_9PEZI</name>
<evidence type="ECO:0000313" key="2">
    <source>
        <dbReference type="EMBL" id="KAK3670446.1"/>
    </source>
</evidence>
<feature type="compositionally biased region" description="Pro residues" evidence="1">
    <location>
        <begin position="73"/>
        <end position="84"/>
    </location>
</feature>
<accession>A0AAE0WFB2</accession>
<evidence type="ECO:0000313" key="3">
    <source>
        <dbReference type="Proteomes" id="UP001274830"/>
    </source>
</evidence>
<protein>
    <submittedName>
        <fullName evidence="2">Uncharacterized protein</fullName>
    </submittedName>
</protein>
<feature type="compositionally biased region" description="Polar residues" evidence="1">
    <location>
        <begin position="59"/>
        <end position="69"/>
    </location>
</feature>